<evidence type="ECO:0000256" key="1">
    <source>
        <dbReference type="ARBA" id="ARBA00022478"/>
    </source>
</evidence>
<feature type="zinc finger region" description="CHC2-type" evidence="12">
    <location>
        <begin position="39"/>
        <end position="63"/>
    </location>
</feature>
<dbReference type="InterPro" id="IPR036977">
    <property type="entry name" value="DNA_primase_Znf_CHC2"/>
</dbReference>
<evidence type="ECO:0000256" key="9">
    <source>
        <dbReference type="ARBA" id="ARBA00022842"/>
    </source>
</evidence>
<dbReference type="InterPro" id="IPR006295">
    <property type="entry name" value="DNA_primase_DnaG"/>
</dbReference>
<protein>
    <recommendedName>
        <fullName evidence="12">DNA primase</fullName>
        <ecNumber evidence="12">2.7.7.101</ecNumber>
    </recommendedName>
</protein>
<keyword evidence="16" id="KW-1185">Reference proteome</keyword>
<dbReference type="GO" id="GO:1990077">
    <property type="term" value="C:primosome complex"/>
    <property type="evidence" value="ECO:0007669"/>
    <property type="project" value="UniProtKB-KW"/>
</dbReference>
<dbReference type="NCBIfam" id="TIGR01391">
    <property type="entry name" value="dnaG"/>
    <property type="match status" value="1"/>
</dbReference>
<feature type="region of interest" description="Disordered" evidence="13">
    <location>
        <begin position="435"/>
        <end position="457"/>
    </location>
</feature>
<dbReference type="EMBL" id="QNRR01000006">
    <property type="protein sequence ID" value="RBP42654.1"/>
    <property type="molecule type" value="Genomic_DNA"/>
</dbReference>
<evidence type="ECO:0000256" key="5">
    <source>
        <dbReference type="ARBA" id="ARBA00022705"/>
    </source>
</evidence>
<comment type="domain">
    <text evidence="12">Contains an N-terminal zinc-binding domain, a central core domain that contains the primase activity, and a C-terminal DnaB-binding domain.</text>
</comment>
<dbReference type="PANTHER" id="PTHR30313:SF2">
    <property type="entry name" value="DNA PRIMASE"/>
    <property type="match status" value="1"/>
</dbReference>
<feature type="domain" description="Toprim" evidence="14">
    <location>
        <begin position="265"/>
        <end position="346"/>
    </location>
</feature>
<evidence type="ECO:0000256" key="11">
    <source>
        <dbReference type="ARBA" id="ARBA00023163"/>
    </source>
</evidence>
<evidence type="ECO:0000313" key="16">
    <source>
        <dbReference type="Proteomes" id="UP000253426"/>
    </source>
</evidence>
<name>A0A366HK86_9BACT</name>
<dbReference type="Gene3D" id="3.90.580.10">
    <property type="entry name" value="Zinc finger, CHC2-type domain"/>
    <property type="match status" value="1"/>
</dbReference>
<dbReference type="AlphaFoldDB" id="A0A366HK86"/>
<evidence type="ECO:0000256" key="12">
    <source>
        <dbReference type="HAMAP-Rule" id="MF_00974"/>
    </source>
</evidence>
<evidence type="ECO:0000256" key="8">
    <source>
        <dbReference type="ARBA" id="ARBA00022833"/>
    </source>
</evidence>
<proteinExistence type="inferred from homology"/>
<dbReference type="RefSeq" id="WP_113959771.1">
    <property type="nucleotide sequence ID" value="NZ_QNRR01000006.1"/>
</dbReference>
<dbReference type="InterPro" id="IPR019475">
    <property type="entry name" value="DNA_primase_DnaB-bd"/>
</dbReference>
<evidence type="ECO:0000259" key="14">
    <source>
        <dbReference type="PROSITE" id="PS50880"/>
    </source>
</evidence>
<evidence type="ECO:0000256" key="13">
    <source>
        <dbReference type="SAM" id="MobiDB-lite"/>
    </source>
</evidence>
<dbReference type="GO" id="GO:0000428">
    <property type="term" value="C:DNA-directed RNA polymerase complex"/>
    <property type="evidence" value="ECO:0007669"/>
    <property type="project" value="UniProtKB-KW"/>
</dbReference>
<gene>
    <name evidence="12" type="primary">dnaG</name>
    <name evidence="15" type="ORF">DES53_106363</name>
</gene>
<keyword evidence="3 12" id="KW-0808">Transferase</keyword>
<comment type="cofactor">
    <cofactor evidence="12">
        <name>Zn(2+)</name>
        <dbReference type="ChEBI" id="CHEBI:29105"/>
    </cofactor>
    <text evidence="12">Binds 1 zinc ion per monomer.</text>
</comment>
<dbReference type="SUPFAM" id="SSF57783">
    <property type="entry name" value="Zinc beta-ribbon"/>
    <property type="match status" value="1"/>
</dbReference>
<keyword evidence="2 12" id="KW-0639">Primosome</keyword>
<dbReference type="Pfam" id="PF01807">
    <property type="entry name" value="Zn_ribbon_DnaG"/>
    <property type="match status" value="1"/>
</dbReference>
<organism evidence="15 16">
    <name type="scientific">Roseimicrobium gellanilyticum</name>
    <dbReference type="NCBI Taxonomy" id="748857"/>
    <lineage>
        <taxon>Bacteria</taxon>
        <taxon>Pseudomonadati</taxon>
        <taxon>Verrucomicrobiota</taxon>
        <taxon>Verrucomicrobiia</taxon>
        <taxon>Verrucomicrobiales</taxon>
        <taxon>Verrucomicrobiaceae</taxon>
        <taxon>Roseimicrobium</taxon>
    </lineage>
</organism>
<dbReference type="SMART" id="SM00400">
    <property type="entry name" value="ZnF_CHCC"/>
    <property type="match status" value="1"/>
</dbReference>
<keyword evidence="6 12" id="KW-0479">Metal-binding</keyword>
<keyword evidence="7 12" id="KW-0863">Zinc-finger</keyword>
<dbReference type="HAMAP" id="MF_00974">
    <property type="entry name" value="DNA_primase_DnaG"/>
    <property type="match status" value="1"/>
</dbReference>
<dbReference type="Pfam" id="PF10410">
    <property type="entry name" value="DnaB_bind"/>
    <property type="match status" value="1"/>
</dbReference>
<dbReference type="GO" id="GO:0005737">
    <property type="term" value="C:cytoplasm"/>
    <property type="evidence" value="ECO:0007669"/>
    <property type="project" value="TreeGrafter"/>
</dbReference>
<dbReference type="EC" id="2.7.7.101" evidence="12"/>
<reference evidence="15 16" key="1">
    <citation type="submission" date="2018-06" db="EMBL/GenBank/DDBJ databases">
        <title>Genomic Encyclopedia of Type Strains, Phase IV (KMG-IV): sequencing the most valuable type-strain genomes for metagenomic binning, comparative biology and taxonomic classification.</title>
        <authorList>
            <person name="Goeker M."/>
        </authorList>
    </citation>
    <scope>NUCLEOTIDE SEQUENCE [LARGE SCALE GENOMIC DNA]</scope>
    <source>
        <strain evidence="15 16">DSM 25532</strain>
    </source>
</reference>
<dbReference type="InterPro" id="IPR050219">
    <property type="entry name" value="DnaG_primase"/>
</dbReference>
<comment type="similarity">
    <text evidence="12">Belongs to the DnaG primase family.</text>
</comment>
<dbReference type="PANTHER" id="PTHR30313">
    <property type="entry name" value="DNA PRIMASE"/>
    <property type="match status" value="1"/>
</dbReference>
<accession>A0A366HK86</accession>
<dbReference type="InterPro" id="IPR034151">
    <property type="entry name" value="TOPRIM_DnaG_bac"/>
</dbReference>
<comment type="caution">
    <text evidence="15">The sequence shown here is derived from an EMBL/GenBank/DDBJ whole genome shotgun (WGS) entry which is preliminary data.</text>
</comment>
<keyword evidence="5 12" id="KW-0235">DNA replication</keyword>
<dbReference type="GO" id="GO:0003677">
    <property type="term" value="F:DNA binding"/>
    <property type="evidence" value="ECO:0007669"/>
    <property type="project" value="UniProtKB-KW"/>
</dbReference>
<dbReference type="FunFam" id="3.90.580.10:FF:000001">
    <property type="entry name" value="DNA primase"/>
    <property type="match status" value="1"/>
</dbReference>
<dbReference type="Proteomes" id="UP000253426">
    <property type="component" value="Unassembled WGS sequence"/>
</dbReference>
<dbReference type="InterPro" id="IPR006171">
    <property type="entry name" value="TOPRIM_dom"/>
</dbReference>
<dbReference type="OrthoDB" id="9803773at2"/>
<evidence type="ECO:0000256" key="7">
    <source>
        <dbReference type="ARBA" id="ARBA00022771"/>
    </source>
</evidence>
<dbReference type="CDD" id="cd03364">
    <property type="entry name" value="TOPRIM_DnaG_primases"/>
    <property type="match status" value="1"/>
</dbReference>
<dbReference type="Gene3D" id="3.90.980.10">
    <property type="entry name" value="DNA primase, catalytic core, N-terminal domain"/>
    <property type="match status" value="1"/>
</dbReference>
<keyword evidence="9" id="KW-0460">Magnesium</keyword>
<dbReference type="SUPFAM" id="SSF56731">
    <property type="entry name" value="DNA primase core"/>
    <property type="match status" value="1"/>
</dbReference>
<dbReference type="InterPro" id="IPR013264">
    <property type="entry name" value="DNAG_N"/>
</dbReference>
<sequence>MPRIPEETIQEVLEATDIVDLIGRHVKLRRAGVNFVGLCPFHQEKTPSFNVRPAQRTYHCFGCGAGGNAVRFLMEHSSITFVEAVKRLAEQAGIRIQEEVYDANAEREAKVRKALLKVHEEAVEWFHLLLMRHKVAEDARAYLKSRGISPQTAKDWQMGYAPPYGDMLREWALERKFTENLLVTSGLLARPDEDSGRRDTYPRFRHRLMFPIRNEFGECIAFSGRVLDKEAKAAKYLNSPETPIFSKSRVLFGLDKSKRAISKADRAIVTEGQLDMITAFANGVENVVAPLGTAFTEFHAKKLKQLAAEVVLCFDSDTAGYKAAVRAFTILSPTGLSVKVAPLPQGEDPDSLIRGQGVEVFQEYIGRAREFFDYMLDSASANRNLSEVRERSRFAGEMASMILLVDNNIVRDAAVQNIARRLNMPEDEFRRQIARAQKPSSAPSNGAAAPVAPQPTLPPQDRNAILLFRYALSDERILNWLRNTGREEILQNLAGCELLALVWKSTANLADPAALAAHLSQVTREEELAVTRQLSLPMPEGGQEAAECALENLEVLRLYNLIQMIQLEIKQPGLPNAEMARLQERELVLRKEYLDRRSQLQKFLGPTAP</sequence>
<dbReference type="SMART" id="SM00493">
    <property type="entry name" value="TOPRIM"/>
    <property type="match status" value="1"/>
</dbReference>
<comment type="catalytic activity">
    <reaction evidence="12">
        <text>ssDNA + n NTP = ssDNA/pppN(pN)n-1 hybrid + (n-1) diphosphate.</text>
        <dbReference type="EC" id="2.7.7.101"/>
    </reaction>
</comment>
<dbReference type="InterPro" id="IPR002694">
    <property type="entry name" value="Znf_CHC2"/>
</dbReference>
<dbReference type="Gene3D" id="3.40.1360.10">
    <property type="match status" value="1"/>
</dbReference>
<evidence type="ECO:0000313" key="15">
    <source>
        <dbReference type="EMBL" id="RBP42654.1"/>
    </source>
</evidence>
<evidence type="ECO:0000256" key="4">
    <source>
        <dbReference type="ARBA" id="ARBA00022695"/>
    </source>
</evidence>
<evidence type="ECO:0000256" key="2">
    <source>
        <dbReference type="ARBA" id="ARBA00022515"/>
    </source>
</evidence>
<dbReference type="GO" id="GO:0008270">
    <property type="term" value="F:zinc ion binding"/>
    <property type="evidence" value="ECO:0007669"/>
    <property type="project" value="UniProtKB-UniRule"/>
</dbReference>
<evidence type="ECO:0000256" key="6">
    <source>
        <dbReference type="ARBA" id="ARBA00022723"/>
    </source>
</evidence>
<comment type="function">
    <text evidence="12">RNA polymerase that catalyzes the synthesis of short RNA molecules used as primers for DNA polymerase during DNA replication.</text>
</comment>
<feature type="compositionally biased region" description="Low complexity" evidence="13">
    <location>
        <begin position="439"/>
        <end position="451"/>
    </location>
</feature>
<keyword evidence="4 12" id="KW-0548">Nucleotidyltransferase</keyword>
<keyword evidence="10 12" id="KW-0238">DNA-binding</keyword>
<evidence type="ECO:0000256" key="3">
    <source>
        <dbReference type="ARBA" id="ARBA00022679"/>
    </source>
</evidence>
<dbReference type="GO" id="GO:0006269">
    <property type="term" value="P:DNA replication, synthesis of primer"/>
    <property type="evidence" value="ECO:0007669"/>
    <property type="project" value="UniProtKB-UniRule"/>
</dbReference>
<evidence type="ECO:0000256" key="10">
    <source>
        <dbReference type="ARBA" id="ARBA00023125"/>
    </source>
</evidence>
<dbReference type="InterPro" id="IPR037068">
    <property type="entry name" value="DNA_primase_core_N_sf"/>
</dbReference>
<comment type="subunit">
    <text evidence="12">Monomer. Interacts with DnaB.</text>
</comment>
<keyword evidence="1 12" id="KW-0240">DNA-directed RNA polymerase</keyword>
<dbReference type="Pfam" id="PF08275">
    <property type="entry name" value="DNAG_N"/>
    <property type="match status" value="1"/>
</dbReference>
<dbReference type="PROSITE" id="PS50880">
    <property type="entry name" value="TOPRIM"/>
    <property type="match status" value="1"/>
</dbReference>
<dbReference type="Pfam" id="PF13155">
    <property type="entry name" value="Toprim_2"/>
    <property type="match status" value="1"/>
</dbReference>
<keyword evidence="8 12" id="KW-0862">Zinc</keyword>
<dbReference type="GO" id="GO:0003899">
    <property type="term" value="F:DNA-directed RNA polymerase activity"/>
    <property type="evidence" value="ECO:0007669"/>
    <property type="project" value="UniProtKB-UniRule"/>
</dbReference>
<dbReference type="InterPro" id="IPR030846">
    <property type="entry name" value="DnaG_bac"/>
</dbReference>
<keyword evidence="11 12" id="KW-0804">Transcription</keyword>